<dbReference type="AlphaFoldDB" id="A0A1D7TL28"/>
<dbReference type="Proteomes" id="UP000094609">
    <property type="component" value="Chromosome"/>
</dbReference>
<dbReference type="Gene3D" id="3.40.190.10">
    <property type="entry name" value="Periplasmic binding protein-like II"/>
    <property type="match status" value="2"/>
</dbReference>
<gene>
    <name evidence="4" type="ORF">SHALO_1921</name>
</gene>
<feature type="signal peptide" evidence="3">
    <location>
        <begin position="1"/>
        <end position="20"/>
    </location>
</feature>
<dbReference type="PATRIC" id="fig|1193502.14.peg.1952"/>
<evidence type="ECO:0000313" key="4">
    <source>
        <dbReference type="EMBL" id="AOO65692.1"/>
    </source>
</evidence>
<evidence type="ECO:0000256" key="2">
    <source>
        <dbReference type="ARBA" id="ARBA00022729"/>
    </source>
</evidence>
<dbReference type="NCBIfam" id="TIGR01098">
    <property type="entry name" value="3A0109s03R"/>
    <property type="match status" value="1"/>
</dbReference>
<dbReference type="EMBL" id="CP017111">
    <property type="protein sequence ID" value="AOO65692.1"/>
    <property type="molecule type" value="Genomic_DNA"/>
</dbReference>
<comment type="similarity">
    <text evidence="1">Belongs to the phosphate/phosphite/phosphonate binding protein family.</text>
</comment>
<evidence type="ECO:0000256" key="3">
    <source>
        <dbReference type="SAM" id="SignalP"/>
    </source>
</evidence>
<dbReference type="PANTHER" id="PTHR35841">
    <property type="entry name" value="PHOSPHONATES-BINDING PERIPLASMIC PROTEIN"/>
    <property type="match status" value="1"/>
</dbReference>
<name>A0A1D7TL28_9BACT</name>
<keyword evidence="5" id="KW-1185">Reference proteome</keyword>
<dbReference type="KEGG" id="shal:SHALO_1921"/>
<sequence>MLLKLFVFSFVLFTTLSAKEYTFATYPSNTPAKITQALTPLMEYLSAQSGDTFKLVVTKDYEELTRRIEEKSVDFAWVNTKNFVLLKEKIPSLHYLVTYLEHSKSGQITPYYQSFIVAMKDANITSLEGAQGKHFAFTDKESTSGYAYPMIIFEEHHINPYTFFQKVFFLKKHDKVIEALMSHSIEVGAISDGTYYNALEKYGDRLTILATSEPIPLDAIVASANVSLKESQRIAHLLENIPLDAPSNKAFEEHLGWASAGFVKKDEHFYETFKRTLKVPLYETLQ</sequence>
<dbReference type="GO" id="GO:0055085">
    <property type="term" value="P:transmembrane transport"/>
    <property type="evidence" value="ECO:0007669"/>
    <property type="project" value="InterPro"/>
</dbReference>
<dbReference type="RefSeq" id="WP_069478345.1">
    <property type="nucleotide sequence ID" value="NZ_CP017111.1"/>
</dbReference>
<feature type="chain" id="PRO_5009099494" evidence="3">
    <location>
        <begin position="21"/>
        <end position="286"/>
    </location>
</feature>
<dbReference type="PANTHER" id="PTHR35841:SF1">
    <property type="entry name" value="PHOSPHONATES-BINDING PERIPLASMIC PROTEIN"/>
    <property type="match status" value="1"/>
</dbReference>
<dbReference type="SUPFAM" id="SSF53850">
    <property type="entry name" value="Periplasmic binding protein-like II"/>
    <property type="match status" value="1"/>
</dbReference>
<evidence type="ECO:0000313" key="5">
    <source>
        <dbReference type="Proteomes" id="UP000094609"/>
    </source>
</evidence>
<proteinExistence type="inferred from homology"/>
<dbReference type="GO" id="GO:0043190">
    <property type="term" value="C:ATP-binding cassette (ABC) transporter complex"/>
    <property type="evidence" value="ECO:0007669"/>
    <property type="project" value="InterPro"/>
</dbReference>
<dbReference type="Pfam" id="PF12974">
    <property type="entry name" value="Phosphonate-bd"/>
    <property type="match status" value="1"/>
</dbReference>
<reference evidence="5" key="1">
    <citation type="submission" date="2016-08" db="EMBL/GenBank/DDBJ databases">
        <title>Complete genome sequence of the organohalide-respiring Epsilonproteobacterium Sulfurospirillum halorespirans.</title>
        <authorList>
            <person name="Goris T."/>
            <person name="Zimmermann J."/>
            <person name="Schenz B."/>
            <person name="Lemos M."/>
            <person name="Hackermueller J."/>
            <person name="Diekert G."/>
        </authorList>
    </citation>
    <scope>NUCLEOTIDE SEQUENCE [LARGE SCALE GENOMIC DNA]</scope>
    <source>
        <strain>DSM 13726</strain>
        <strain evidence="5">PCE-M2</strain>
    </source>
</reference>
<dbReference type="InterPro" id="IPR005770">
    <property type="entry name" value="PhnD"/>
</dbReference>
<dbReference type="STRING" id="1193502.SHALO_1921"/>
<accession>A0A1D7TL28</accession>
<protein>
    <submittedName>
        <fullName evidence="4">Methyl-accepting chemotaxis protein</fullName>
    </submittedName>
</protein>
<organism evidence="4 5">
    <name type="scientific">Sulfurospirillum halorespirans DSM 13726</name>
    <dbReference type="NCBI Taxonomy" id="1193502"/>
    <lineage>
        <taxon>Bacteria</taxon>
        <taxon>Pseudomonadati</taxon>
        <taxon>Campylobacterota</taxon>
        <taxon>Epsilonproteobacteria</taxon>
        <taxon>Campylobacterales</taxon>
        <taxon>Sulfurospirillaceae</taxon>
        <taxon>Sulfurospirillum</taxon>
    </lineage>
</organism>
<keyword evidence="2 3" id="KW-0732">Signal</keyword>
<evidence type="ECO:0000256" key="1">
    <source>
        <dbReference type="ARBA" id="ARBA00007162"/>
    </source>
</evidence>